<keyword evidence="2" id="KW-1185">Reference proteome</keyword>
<name>T0ASK1_9RHOO</name>
<dbReference type="AlphaFoldDB" id="T0ASK1"/>
<evidence type="ECO:0000313" key="2">
    <source>
        <dbReference type="Proteomes" id="UP000015455"/>
    </source>
</evidence>
<gene>
    <name evidence="1" type="ORF">M622_19525</name>
</gene>
<dbReference type="PATRIC" id="fig|1348657.5.peg.3835"/>
<dbReference type="EMBL" id="ATJV01000135">
    <property type="protein sequence ID" value="EPZ13673.1"/>
    <property type="molecule type" value="Genomic_DNA"/>
</dbReference>
<comment type="caution">
    <text evidence="1">The sequence shown here is derived from an EMBL/GenBank/DDBJ whole genome shotgun (WGS) entry which is preliminary data.</text>
</comment>
<proteinExistence type="predicted"/>
<evidence type="ECO:0000313" key="1">
    <source>
        <dbReference type="EMBL" id="EPZ13673.1"/>
    </source>
</evidence>
<sequence>MWNPEHSITEADAALAAKSGTLKSLRIIKDEKDFYVLIQLTWRKEELFLATTRTKKEPRRFRHIGRLVEYIEEHYPGLETLGLVLKH</sequence>
<accession>T0ASK1</accession>
<reference evidence="1 2" key="1">
    <citation type="submission" date="2013-06" db="EMBL/GenBank/DDBJ databases">
        <title>Draft genome sequence of Thauera terpenica.</title>
        <authorList>
            <person name="Liu B."/>
            <person name="Frostegard A.H."/>
            <person name="Shapleigh J.P."/>
        </authorList>
    </citation>
    <scope>NUCLEOTIDE SEQUENCE [LARGE SCALE GENOMIC DNA]</scope>
    <source>
        <strain evidence="1 2">58Eu</strain>
    </source>
</reference>
<protein>
    <submittedName>
        <fullName evidence="1">Uncharacterized protein</fullName>
    </submittedName>
</protein>
<dbReference type="Proteomes" id="UP000015455">
    <property type="component" value="Unassembled WGS sequence"/>
</dbReference>
<dbReference type="RefSeq" id="WP_021251219.1">
    <property type="nucleotide sequence ID" value="NZ_ATJV01000135.1"/>
</dbReference>
<organism evidence="1 2">
    <name type="scientific">Thauera terpenica 58Eu</name>
    <dbReference type="NCBI Taxonomy" id="1348657"/>
    <lineage>
        <taxon>Bacteria</taxon>
        <taxon>Pseudomonadati</taxon>
        <taxon>Pseudomonadota</taxon>
        <taxon>Betaproteobacteria</taxon>
        <taxon>Rhodocyclales</taxon>
        <taxon>Zoogloeaceae</taxon>
        <taxon>Thauera</taxon>
    </lineage>
</organism>